<reference evidence="10" key="1">
    <citation type="submission" date="2013-03" db="EMBL/GenBank/DDBJ databases">
        <title>Genome sequence of Chthonomonas calidirosea, the first sequenced genome from the Armatimonadetes phylum (formally candidate division OP10).</title>
        <authorList>
            <person name="Lee K.C.Y."/>
            <person name="Morgan X.C."/>
            <person name="Dunfield P.F."/>
            <person name="Tamas I."/>
            <person name="Houghton K.M."/>
            <person name="Vyssotski M."/>
            <person name="Ryan J.L.J."/>
            <person name="Lagutin K."/>
            <person name="McDonald I.R."/>
            <person name="Stott M.B."/>
        </authorList>
    </citation>
    <scope>NUCLEOTIDE SEQUENCE [LARGE SCALE GENOMIC DNA]</scope>
    <source>
        <strain evidence="10">DSM 23976 / ICMP 18418 / T49</strain>
    </source>
</reference>
<organism evidence="9 10">
    <name type="scientific">Chthonomonas calidirosea (strain DSM 23976 / ICMP 18418 / T49)</name>
    <dbReference type="NCBI Taxonomy" id="1303518"/>
    <lineage>
        <taxon>Bacteria</taxon>
        <taxon>Bacillati</taxon>
        <taxon>Armatimonadota</taxon>
        <taxon>Chthonomonadia</taxon>
        <taxon>Chthonomonadales</taxon>
        <taxon>Chthonomonadaceae</taxon>
        <taxon>Chthonomonas</taxon>
    </lineage>
</organism>
<keyword evidence="5 7" id="KW-1133">Transmembrane helix</keyword>
<evidence type="ECO:0000256" key="2">
    <source>
        <dbReference type="ARBA" id="ARBA00009298"/>
    </source>
</evidence>
<dbReference type="eggNOG" id="COG1285">
    <property type="taxonomic scope" value="Bacteria"/>
</dbReference>
<keyword evidence="4 7" id="KW-0812">Transmembrane</keyword>
<evidence type="ECO:0000256" key="4">
    <source>
        <dbReference type="ARBA" id="ARBA00022692"/>
    </source>
</evidence>
<proteinExistence type="inferred from homology"/>
<evidence type="ECO:0000256" key="3">
    <source>
        <dbReference type="ARBA" id="ARBA00022475"/>
    </source>
</evidence>
<dbReference type="HOGENOM" id="CLU_079292_0_1_0"/>
<evidence type="ECO:0000256" key="6">
    <source>
        <dbReference type="ARBA" id="ARBA00023136"/>
    </source>
</evidence>
<dbReference type="GO" id="GO:0005886">
    <property type="term" value="C:plasma membrane"/>
    <property type="evidence" value="ECO:0007669"/>
    <property type="project" value="UniProtKB-SubCell"/>
</dbReference>
<feature type="transmembrane region" description="Helical" evidence="7">
    <location>
        <begin position="79"/>
        <end position="97"/>
    </location>
</feature>
<feature type="transmembrane region" description="Helical" evidence="7">
    <location>
        <begin position="129"/>
        <end position="147"/>
    </location>
</feature>
<keyword evidence="3" id="KW-1003">Cell membrane</keyword>
<evidence type="ECO:0000256" key="1">
    <source>
        <dbReference type="ARBA" id="ARBA00004651"/>
    </source>
</evidence>
<feature type="transmembrane region" description="Helical" evidence="7">
    <location>
        <begin position="104"/>
        <end position="123"/>
    </location>
</feature>
<dbReference type="PANTHER" id="PTHR33778">
    <property type="entry name" value="PROTEIN MGTC"/>
    <property type="match status" value="1"/>
</dbReference>
<dbReference type="FunCoup" id="S0ESK2">
    <property type="interactions" value="30"/>
</dbReference>
<evidence type="ECO:0000259" key="8">
    <source>
        <dbReference type="Pfam" id="PF02308"/>
    </source>
</evidence>
<dbReference type="PRINTS" id="PR01837">
    <property type="entry name" value="MGTCSAPBPROT"/>
</dbReference>
<dbReference type="STRING" id="454171.CP488_00687"/>
<evidence type="ECO:0000313" key="9">
    <source>
        <dbReference type="EMBL" id="CCW34301.1"/>
    </source>
</evidence>
<comment type="similarity">
    <text evidence="2">Belongs to the MgtC/SapB family.</text>
</comment>
<dbReference type="EMBL" id="HF951689">
    <property type="protein sequence ID" value="CCW34301.1"/>
    <property type="molecule type" value="Genomic_DNA"/>
</dbReference>
<name>S0ESK2_CHTCT</name>
<feature type="transmembrane region" description="Helical" evidence="7">
    <location>
        <begin position="48"/>
        <end position="67"/>
    </location>
</feature>
<evidence type="ECO:0000256" key="7">
    <source>
        <dbReference type="SAM" id="Phobius"/>
    </source>
</evidence>
<dbReference type="AlphaFoldDB" id="S0ESK2"/>
<dbReference type="KEGG" id="ccz:CCALI_00467"/>
<sequence length="239" mass="25995">MEAERFFWFHIPSQTMWGQVFALLLSVIVGGVIGFERERRGQPAGLRTHALVCAGAALIAIVSQGYGNGLAGRIQDSPARVAANVVVGIGFLGAGAIVREGMSIRGLTTAASIWVVAAMGMAIGTSPRLGEVACICFVIVLTTLTLLNRFEQILKLKGRFREMEIGVNPALLRPDRLLKILEERRIGVLSFQLETQKSAQGEPYTQVRLRVRVPDDFDLVAFQHHIVNLDGIVSCTVEA</sequence>
<evidence type="ECO:0000313" key="10">
    <source>
        <dbReference type="Proteomes" id="UP000014227"/>
    </source>
</evidence>
<keyword evidence="10" id="KW-1185">Reference proteome</keyword>
<dbReference type="InterPro" id="IPR049177">
    <property type="entry name" value="MgtC_SapB_SrpB_YhiD_N"/>
</dbReference>
<dbReference type="RefSeq" id="WP_016481863.1">
    <property type="nucleotide sequence ID" value="NC_021487.1"/>
</dbReference>
<dbReference type="Proteomes" id="UP000014227">
    <property type="component" value="Chromosome I"/>
</dbReference>
<evidence type="ECO:0000256" key="5">
    <source>
        <dbReference type="ARBA" id="ARBA00022989"/>
    </source>
</evidence>
<dbReference type="PANTHER" id="PTHR33778:SF1">
    <property type="entry name" value="MAGNESIUM TRANSPORTER YHID-RELATED"/>
    <property type="match status" value="1"/>
</dbReference>
<gene>
    <name evidence="9" type="ORF">CCALI_00467</name>
</gene>
<protein>
    <submittedName>
        <fullName evidence="9">Uncharacterized membrane protein</fullName>
    </submittedName>
</protein>
<dbReference type="PATRIC" id="fig|1303518.3.peg.472"/>
<feature type="transmembrane region" description="Helical" evidence="7">
    <location>
        <begin position="16"/>
        <end position="36"/>
    </location>
</feature>
<accession>S0ESK2</accession>
<feature type="domain" description="MgtC/SapB/SrpB/YhiD N-terminal" evidence="8">
    <location>
        <begin position="23"/>
        <end position="152"/>
    </location>
</feature>
<dbReference type="Pfam" id="PF02308">
    <property type="entry name" value="MgtC"/>
    <property type="match status" value="1"/>
</dbReference>
<keyword evidence="6 7" id="KW-0472">Membrane</keyword>
<dbReference type="InParanoid" id="S0ESK2"/>
<comment type="subcellular location">
    <subcellularLocation>
        <location evidence="1">Cell membrane</location>
        <topology evidence="1">Multi-pass membrane protein</topology>
    </subcellularLocation>
</comment>
<dbReference type="InterPro" id="IPR003416">
    <property type="entry name" value="MgtC/SapB/SrpB/YhiD_fam"/>
</dbReference>